<reference evidence="2 3" key="1">
    <citation type="submission" date="2019-03" db="EMBL/GenBank/DDBJ databases">
        <title>Sequencing 25 genomes of Wallemia mellicola.</title>
        <authorList>
            <person name="Gostincar C."/>
        </authorList>
    </citation>
    <scope>NUCLEOTIDE SEQUENCE [LARGE SCALE GENOMIC DNA]</scope>
    <source>
        <strain evidence="2 3">EXF-8738</strain>
    </source>
</reference>
<feature type="region of interest" description="Disordered" evidence="1">
    <location>
        <begin position="54"/>
        <end position="101"/>
    </location>
</feature>
<name>A0A4T0R4J0_9BASI</name>
<protein>
    <submittedName>
        <fullName evidence="2">Uncharacterized protein</fullName>
    </submittedName>
</protein>
<proteinExistence type="predicted"/>
<organism evidence="2 3">
    <name type="scientific">Wallemia mellicola</name>
    <dbReference type="NCBI Taxonomy" id="1708541"/>
    <lineage>
        <taxon>Eukaryota</taxon>
        <taxon>Fungi</taxon>
        <taxon>Dikarya</taxon>
        <taxon>Basidiomycota</taxon>
        <taxon>Wallemiomycotina</taxon>
        <taxon>Wallemiomycetes</taxon>
        <taxon>Wallemiales</taxon>
        <taxon>Wallemiaceae</taxon>
        <taxon>Wallemia</taxon>
    </lineage>
</organism>
<evidence type="ECO:0000256" key="1">
    <source>
        <dbReference type="SAM" id="MobiDB-lite"/>
    </source>
</evidence>
<dbReference type="AlphaFoldDB" id="A0A4T0R4J0"/>
<feature type="compositionally biased region" description="Polar residues" evidence="1">
    <location>
        <begin position="82"/>
        <end position="101"/>
    </location>
</feature>
<feature type="region of interest" description="Disordered" evidence="1">
    <location>
        <begin position="1"/>
        <end position="42"/>
    </location>
</feature>
<dbReference type="Proteomes" id="UP000305647">
    <property type="component" value="Unassembled WGS sequence"/>
</dbReference>
<comment type="caution">
    <text evidence="2">The sequence shown here is derived from an EMBL/GenBank/DDBJ whole genome shotgun (WGS) entry which is preliminary data.</text>
</comment>
<accession>A0A4T0R4J0</accession>
<dbReference type="EMBL" id="SPRO01000010">
    <property type="protein sequence ID" value="TIC31910.1"/>
    <property type="molecule type" value="Genomic_DNA"/>
</dbReference>
<gene>
    <name evidence="2" type="ORF">E3Q10_01384</name>
</gene>
<sequence length="158" mass="17565">MKKLNYNLEFSGESNTQRTRGVPKKEIGAAATAQKDQKSGTIEEQLKAREKIREARALNNTASPSLSNSQVNNSQLEDTRNTLEPASFTQAERSIAANQNLRDSSILEQSINATPGNGANNEDDDSRPVLELLPLHMVEKVFVSTLLNPWILLMRMQK</sequence>
<evidence type="ECO:0000313" key="2">
    <source>
        <dbReference type="EMBL" id="TIC31910.1"/>
    </source>
</evidence>
<feature type="compositionally biased region" description="Low complexity" evidence="1">
    <location>
        <begin position="63"/>
        <end position="76"/>
    </location>
</feature>
<evidence type="ECO:0000313" key="3">
    <source>
        <dbReference type="Proteomes" id="UP000305647"/>
    </source>
</evidence>